<comment type="subcellular location">
    <subcellularLocation>
        <location evidence="1 14">Cell membrane</location>
        <topology evidence="1 14">Multi-pass membrane protein</topology>
    </subcellularLocation>
</comment>
<feature type="transmembrane region" description="Helical" evidence="14">
    <location>
        <begin position="438"/>
        <end position="456"/>
    </location>
</feature>
<feature type="transmembrane region" description="Helical" evidence="14">
    <location>
        <begin position="386"/>
        <end position="406"/>
    </location>
</feature>
<dbReference type="GO" id="GO:0005886">
    <property type="term" value="C:plasma membrane"/>
    <property type="evidence" value="ECO:0007669"/>
    <property type="project" value="UniProtKB-SubCell"/>
</dbReference>
<feature type="transmembrane region" description="Helical" evidence="14">
    <location>
        <begin position="188"/>
        <end position="209"/>
    </location>
</feature>
<evidence type="ECO:0000256" key="5">
    <source>
        <dbReference type="ARBA" id="ARBA00022692"/>
    </source>
</evidence>
<dbReference type="CDD" id="cd11475">
    <property type="entry name" value="SLC5sbd_PutP"/>
    <property type="match status" value="1"/>
</dbReference>
<dbReference type="PANTHER" id="PTHR48086">
    <property type="entry name" value="SODIUM/PROLINE SYMPORTER-RELATED"/>
    <property type="match status" value="1"/>
</dbReference>
<protein>
    <recommendedName>
        <fullName evidence="14">Sodium/proline symporter</fullName>
    </recommendedName>
    <alternativeName>
        <fullName evidence="14">Proline permease</fullName>
    </alternativeName>
</protein>
<feature type="transmembrane region" description="Helical" evidence="14">
    <location>
        <begin position="462"/>
        <end position="482"/>
    </location>
</feature>
<reference evidence="15 16" key="1">
    <citation type="submission" date="2014-04" db="EMBL/GenBank/DDBJ databases">
        <title>Draft Genome Sequence of Synergistes jonesii.</title>
        <authorList>
            <person name="Coil D.A."/>
            <person name="Eisen J.A."/>
            <person name="Holland-Moritz H.E."/>
        </authorList>
    </citation>
    <scope>NUCLEOTIDE SEQUENCE [LARGE SCALE GENOMIC DNA]</scope>
    <source>
        <strain evidence="15 16">78-1</strain>
    </source>
</reference>
<evidence type="ECO:0000256" key="7">
    <source>
        <dbReference type="ARBA" id="ARBA00022989"/>
    </source>
</evidence>
<keyword evidence="14" id="KW-0029">Amino-acid transport</keyword>
<comment type="function">
    <text evidence="14">Catalyzes the sodium-dependent uptake of extracellular L-proline.</text>
</comment>
<evidence type="ECO:0000256" key="13">
    <source>
        <dbReference type="RuleBase" id="RU362091"/>
    </source>
</evidence>
<keyword evidence="6 14" id="KW-0769">Symport</keyword>
<evidence type="ECO:0000256" key="2">
    <source>
        <dbReference type="ARBA" id="ARBA00006434"/>
    </source>
</evidence>
<keyword evidence="5 14" id="KW-0812">Transmembrane</keyword>
<gene>
    <name evidence="15" type="ORF">EH55_02075</name>
</gene>
<keyword evidence="8 14" id="KW-0915">Sodium</keyword>
<name>A0A073IVX0_9BACT</name>
<keyword evidence="3 14" id="KW-0813">Transport</keyword>
<keyword evidence="16" id="KW-1185">Reference proteome</keyword>
<evidence type="ECO:0000256" key="6">
    <source>
        <dbReference type="ARBA" id="ARBA00022847"/>
    </source>
</evidence>
<proteinExistence type="inferred from homology"/>
<evidence type="ECO:0000256" key="4">
    <source>
        <dbReference type="ARBA" id="ARBA00022475"/>
    </source>
</evidence>
<feature type="transmembrane region" description="Helical" evidence="14">
    <location>
        <begin position="7"/>
        <end position="24"/>
    </location>
</feature>
<comment type="similarity">
    <text evidence="2 13">Belongs to the sodium:solute symporter (SSF) (TC 2.A.21) family.</text>
</comment>
<keyword evidence="9 14" id="KW-0406">Ion transport</keyword>
<feature type="transmembrane region" description="Helical" evidence="14">
    <location>
        <begin position="327"/>
        <end position="345"/>
    </location>
</feature>
<evidence type="ECO:0000256" key="3">
    <source>
        <dbReference type="ARBA" id="ARBA00022448"/>
    </source>
</evidence>
<keyword evidence="10 14" id="KW-0472">Membrane</keyword>
<dbReference type="InterPro" id="IPR011851">
    <property type="entry name" value="Na/Pro_symporter"/>
</dbReference>
<evidence type="ECO:0000313" key="15">
    <source>
        <dbReference type="EMBL" id="KEJ93581.1"/>
    </source>
</evidence>
<keyword evidence="4 14" id="KW-1003">Cell membrane</keyword>
<dbReference type="AlphaFoldDB" id="A0A073IVX0"/>
<dbReference type="EMBL" id="JMKI01000002">
    <property type="protein sequence ID" value="KEJ93581.1"/>
    <property type="molecule type" value="Genomic_DNA"/>
</dbReference>
<evidence type="ECO:0000256" key="11">
    <source>
        <dbReference type="ARBA" id="ARBA00023201"/>
    </source>
</evidence>
<dbReference type="PANTHER" id="PTHR48086:SF3">
    <property type="entry name" value="SODIUM_PROLINE SYMPORTER"/>
    <property type="match status" value="1"/>
</dbReference>
<feature type="transmembrane region" description="Helical" evidence="14">
    <location>
        <begin position="151"/>
        <end position="176"/>
    </location>
</feature>
<dbReference type="GO" id="GO:0015824">
    <property type="term" value="P:proline transport"/>
    <property type="evidence" value="ECO:0007669"/>
    <property type="project" value="UniProtKB-UniRule"/>
</dbReference>
<evidence type="ECO:0000256" key="10">
    <source>
        <dbReference type="ARBA" id="ARBA00023136"/>
    </source>
</evidence>
<keyword evidence="7 14" id="KW-1133">Transmembrane helix</keyword>
<evidence type="ECO:0000313" key="16">
    <source>
        <dbReference type="Proteomes" id="UP000027665"/>
    </source>
</evidence>
<evidence type="ECO:0000256" key="8">
    <source>
        <dbReference type="ARBA" id="ARBA00023053"/>
    </source>
</evidence>
<comment type="caution">
    <text evidence="15">The sequence shown here is derived from an EMBL/GenBank/DDBJ whole genome shotgun (WGS) entry which is preliminary data.</text>
</comment>
<dbReference type="OrthoDB" id="2211at2"/>
<keyword evidence="11 14" id="KW-0739">Sodium transport</keyword>
<comment type="catalytic activity">
    <reaction evidence="12">
        <text>L-proline(in) + Na(+)(in) = L-proline(out) + Na(+)(out)</text>
        <dbReference type="Rhea" id="RHEA:28967"/>
        <dbReference type="ChEBI" id="CHEBI:29101"/>
        <dbReference type="ChEBI" id="CHEBI:60039"/>
    </reaction>
</comment>
<dbReference type="InterPro" id="IPR001734">
    <property type="entry name" value="Na/solute_symporter"/>
</dbReference>
<feature type="transmembrane region" description="Helical" evidence="14">
    <location>
        <begin position="412"/>
        <end position="431"/>
    </location>
</feature>
<dbReference type="InterPro" id="IPR038377">
    <property type="entry name" value="Na/Glc_symporter_sf"/>
</dbReference>
<dbReference type="eggNOG" id="COG0591">
    <property type="taxonomic scope" value="Bacteria"/>
</dbReference>
<dbReference type="InterPro" id="IPR050277">
    <property type="entry name" value="Sodium:Solute_Symporter"/>
</dbReference>
<feature type="transmembrane region" description="Helical" evidence="14">
    <location>
        <begin position="240"/>
        <end position="263"/>
    </location>
</feature>
<dbReference type="GO" id="GO:0031402">
    <property type="term" value="F:sodium ion binding"/>
    <property type="evidence" value="ECO:0007669"/>
    <property type="project" value="UniProtKB-UniRule"/>
</dbReference>
<dbReference type="PATRIC" id="fig|2754.20.peg.376"/>
<evidence type="ECO:0000256" key="14">
    <source>
        <dbReference type="RuleBase" id="RU366012"/>
    </source>
</evidence>
<organism evidence="15 16">
    <name type="scientific">Synergistes jonesii</name>
    <dbReference type="NCBI Taxonomy" id="2754"/>
    <lineage>
        <taxon>Bacteria</taxon>
        <taxon>Thermotogati</taxon>
        <taxon>Synergistota</taxon>
        <taxon>Synergistia</taxon>
        <taxon>Synergistales</taxon>
        <taxon>Synergistaceae</taxon>
        <taxon>Synergistes</taxon>
    </lineage>
</organism>
<feature type="transmembrane region" description="Helical" evidence="14">
    <location>
        <begin position="67"/>
        <end position="93"/>
    </location>
</feature>
<evidence type="ECO:0000256" key="1">
    <source>
        <dbReference type="ARBA" id="ARBA00004651"/>
    </source>
</evidence>
<evidence type="ECO:0000256" key="12">
    <source>
        <dbReference type="ARBA" id="ARBA00033708"/>
    </source>
</evidence>
<feature type="transmembrane region" description="Helical" evidence="14">
    <location>
        <begin position="284"/>
        <end position="307"/>
    </location>
</feature>
<dbReference type="PROSITE" id="PS50283">
    <property type="entry name" value="NA_SOLUT_SYMP_3"/>
    <property type="match status" value="1"/>
</dbReference>
<dbReference type="GO" id="GO:0005298">
    <property type="term" value="F:proline:sodium symporter activity"/>
    <property type="evidence" value="ECO:0007669"/>
    <property type="project" value="UniProtKB-UniRule"/>
</dbReference>
<dbReference type="Pfam" id="PF00474">
    <property type="entry name" value="SSF"/>
    <property type="match status" value="1"/>
</dbReference>
<dbReference type="STRING" id="2754.EH55_02075"/>
<evidence type="ECO:0000256" key="9">
    <source>
        <dbReference type="ARBA" id="ARBA00023065"/>
    </source>
</evidence>
<feature type="transmembrane region" description="Helical" evidence="14">
    <location>
        <begin position="123"/>
        <end position="145"/>
    </location>
</feature>
<dbReference type="Proteomes" id="UP000027665">
    <property type="component" value="Unassembled WGS sequence"/>
</dbReference>
<dbReference type="Gene3D" id="1.20.1730.10">
    <property type="entry name" value="Sodium/glucose cotransporter"/>
    <property type="match status" value="1"/>
</dbReference>
<accession>A0A073IVX0</accession>
<sequence>MHGNTQFMIVMIAYVLFLMGFGIYQGKKVKSATDFSIAGRVLPGWVAALSERATAESSWCLLGLPGYVYVAGLSGTWASIGSFAGIVLSWLFIARPLRDQAAEYDAVTFSDYLSKRFGSMGTYISVFSSTAIVFFFFFYVGAQFIGGAKTFYTVFGMPINIGMLVTFCIVIPYTIYGGFGSVVYTDCVQALIMIGALVIGPIFGLWYIGQAPDVWAHSLTEVFSKMAAQGPKFNSWTGGLTGFAALTVIIGEGSWLFGFLGGLPQLSTRFMAIKDDQEVKIGRNVGILWSCGAYIGAPLIGLLGVALFGPSGLEDPEMVTPAVFLRVFHPMLAALFLTGGIAAMLSTADSLLVLSSTELAENIIFPRMKNLEALDRKKLLRYSRMTTGLVAVFALLAAFFVPSRLIHTVVGYAWAGIGSTFSVVILGALFSRHYTAQAAFATMVTGVFFTVIWNIIGYESLISARAMTFFVSLLVAVVAAVCTQPRKD</sequence>